<keyword evidence="34" id="KW-1185">Reference proteome</keyword>
<dbReference type="Pfam" id="PF24948">
    <property type="entry name" value="Citrate_synth_N"/>
    <property type="match status" value="1"/>
</dbReference>
<dbReference type="Gene3D" id="1.10.230.10">
    <property type="entry name" value="Cytochrome P450-Terp, domain 2"/>
    <property type="match status" value="1"/>
</dbReference>
<comment type="function">
    <text evidence="22">Catalyzes the formation of cytosolic acetyl-CoA, which is mainly used for the biosynthesis of fatty acids and sterols.</text>
</comment>
<dbReference type="InterPro" id="IPR036969">
    <property type="entry name" value="Citrate_synthase_sf"/>
</dbReference>
<dbReference type="PANTHER" id="PTHR23118">
    <property type="entry name" value="ATP-CITRATE SYNTHASE"/>
    <property type="match status" value="1"/>
</dbReference>
<dbReference type="AlphaFoldDB" id="A0A2T9ZDF5"/>
<dbReference type="InterPro" id="IPR002020">
    <property type="entry name" value="Citrate_synthase"/>
</dbReference>
<dbReference type="GO" id="GO:0005524">
    <property type="term" value="F:ATP binding"/>
    <property type="evidence" value="ECO:0007669"/>
    <property type="project" value="UniProtKB-KW"/>
</dbReference>
<dbReference type="GO" id="GO:0006085">
    <property type="term" value="P:acetyl-CoA biosynthetic process"/>
    <property type="evidence" value="ECO:0007669"/>
    <property type="project" value="InterPro"/>
</dbReference>
<dbReference type="InterPro" id="IPR017866">
    <property type="entry name" value="Succ-CoA_synthase_bsu_CS"/>
</dbReference>
<feature type="domain" description="ATP-citrate synthase/succinyl-CoA ligase C-terminal" evidence="30">
    <location>
        <begin position="710"/>
        <end position="834"/>
    </location>
</feature>
<dbReference type="STRING" id="133381.A0A2T9ZDF5"/>
<evidence type="ECO:0000256" key="28">
    <source>
        <dbReference type="PIRSR" id="PIRSR036511-1"/>
    </source>
</evidence>
<evidence type="ECO:0000256" key="25">
    <source>
        <dbReference type="ARBA" id="ARBA00076189"/>
    </source>
</evidence>
<feature type="domain" description="ATP-citrate synthase citrate-binding" evidence="31">
    <location>
        <begin position="293"/>
        <end position="469"/>
    </location>
</feature>
<comment type="cofactor">
    <cofactor evidence="1">
        <name>Mg(2+)</name>
        <dbReference type="ChEBI" id="CHEBI:18420"/>
    </cofactor>
</comment>
<evidence type="ECO:0000256" key="12">
    <source>
        <dbReference type="ARBA" id="ARBA00022723"/>
    </source>
</evidence>
<evidence type="ECO:0000259" key="30">
    <source>
        <dbReference type="Pfam" id="PF00549"/>
    </source>
</evidence>
<evidence type="ECO:0000256" key="16">
    <source>
        <dbReference type="ARBA" id="ARBA00022843"/>
    </source>
</evidence>
<comment type="caution">
    <text evidence="33">The sequence shown here is derived from an EMBL/GenBank/DDBJ whole genome shotgun (WGS) entry which is preliminary data.</text>
</comment>
<keyword evidence="17" id="KW-0007">Acetylation</keyword>
<keyword evidence="14" id="KW-0067">ATP-binding</keyword>
<evidence type="ECO:0000256" key="3">
    <source>
        <dbReference type="ARBA" id="ARBA00005899"/>
    </source>
</evidence>
<dbReference type="OrthoDB" id="3261737at2759"/>
<evidence type="ECO:0000313" key="34">
    <source>
        <dbReference type="Proteomes" id="UP000245609"/>
    </source>
</evidence>
<comment type="similarity">
    <text evidence="4">In the N-terminal section; belongs to the succinate/malate CoA ligase beta subunit family.</text>
</comment>
<evidence type="ECO:0000256" key="4">
    <source>
        <dbReference type="ARBA" id="ARBA00010719"/>
    </source>
</evidence>
<name>A0A2T9ZDF5_9FUNG</name>
<dbReference type="InterPro" id="IPR033847">
    <property type="entry name" value="Citrt_syn/SCS-alpha_CS"/>
</dbReference>
<evidence type="ECO:0000256" key="19">
    <source>
        <dbReference type="ARBA" id="ARBA00030151"/>
    </source>
</evidence>
<evidence type="ECO:0000256" key="8">
    <source>
        <dbReference type="ARBA" id="ARBA00022499"/>
    </source>
</evidence>
<evidence type="ECO:0000313" key="33">
    <source>
        <dbReference type="EMBL" id="PVV02628.1"/>
    </source>
</evidence>
<dbReference type="FunFam" id="3.40.50.720:FF:000024">
    <property type="entry name" value="Probable ATP-citrate synthase"/>
    <property type="match status" value="1"/>
</dbReference>
<evidence type="ECO:0000259" key="32">
    <source>
        <dbReference type="Pfam" id="PF24948"/>
    </source>
</evidence>
<evidence type="ECO:0000256" key="6">
    <source>
        <dbReference type="ARBA" id="ARBA00012639"/>
    </source>
</evidence>
<keyword evidence="11" id="KW-0808">Transferase</keyword>
<dbReference type="FunFam" id="3.40.50.261:FF:000003">
    <property type="entry name" value="ATP-citrate synthase subunit"/>
    <property type="match status" value="1"/>
</dbReference>
<dbReference type="Gene3D" id="3.40.50.261">
    <property type="entry name" value="Succinyl-CoA synthetase domains"/>
    <property type="match status" value="2"/>
</dbReference>
<dbReference type="FunFam" id="1.10.230.10:FF:000005">
    <property type="entry name" value="ATP-citrate synthase subunit 1"/>
    <property type="match status" value="1"/>
</dbReference>
<dbReference type="Pfam" id="PF00285">
    <property type="entry name" value="Citrate_synt"/>
    <property type="match status" value="1"/>
</dbReference>
<keyword evidence="8" id="KW-1017">Isopeptide bond</keyword>
<feature type="active site" description="Tele-phosphohistidine intermediate" evidence="28">
    <location>
        <position position="810"/>
    </location>
</feature>
<evidence type="ECO:0000256" key="20">
    <source>
        <dbReference type="ARBA" id="ARBA00030982"/>
    </source>
</evidence>
<evidence type="ECO:0000256" key="9">
    <source>
        <dbReference type="ARBA" id="ARBA00022516"/>
    </source>
</evidence>
<sequence>MSAKAIREFDGKLLLSKYLFSSPELSEGKEEAPAEPAFAFSQSKVAQVSFEMPKEPTPASIKNEIASKLFQAEKNYPWLLTTKLVVKPDQLIKRRGKSGLLAINKTWEEVKQWISDRALKEVTVEAVSGILNVFIVEPFVPHKPDEEYYVCIYTVKEGDVILFTKEGGVDIGDVDSKASKYLVGIDDNFPSFETLESALLKSIDSQEKKKATFSFIERLYSTFVFLNFTYLEINPLVVQQSENGTVTATPLDMAAKLDQTAEFESGLKWAAIYTKDGSENSDVSITFPAPFGRELTKEEAYIQELDAKTGASLKLTILNSHGRIWTMVAGGGASVVYADAVAAYGYAHELANYGEYSGAPSEAQSYEYAKTILELMCANPHKDGKILIIGGGIANFTNVAATFKGIIRALREFKQQLIASKTKLFVRRAGPNWQEGLRLMRELGQTLGVEIRVFGPETHITAIVPLALGIDSTHVKDFHDRLTKQIPDTSIPGSPADVFESTIATPNRVSSTDLTKPSSPAPYSQVPDSQDTKPEDFSWYSPFTSSTRSIVFGMQPRAVQGMLDFDFVCKRTVPSVACIVYPFSGNHVQKFYWGTHETLLPVFSSLSEAMKRFPEVTVVVNFSSCRSVYESTTEMMSYPNIKVIAIIAEGVPERKTRKIISAAKKKGVLIIGPATVGGIKPGCFKIGNTGGMMDNIASSRLYFPGSVAYVSKSGGMSNEINNIVARATDGVYEGVAIGGDRFPGSTFLDHLLRYEADPNVKLMVLLGEVGGIEEIRVAEAVKSGKITKPIVAWCIGTCAKMFTTEVQFGHAGALANSEMETADYKNNALRAVGVLVPKTFEELPALLNLTFSNMVQSGKIIPAPEPEPPKIPIDYSWAQELGLIRKPASFVSTICDDRGQELLYAGMRISDVFKEEIGIGGVVSLLWFKRRLPNYACKFIEMVLMLTADHGPAVSGAHNTIVTARAGKDLVSSLCSGLLTIGNRFGGALDGAAEQFSSAYDMGLTPRQFVSSMRKKNKLILGIGHKIKSRTNPDLRVSIIKDYAKKHFPQTPILDYALQVENITTSKKDNLILNVDGAVAVLFVDLLRHSGAFSPEEAEEYARIGTLNGLFVLGRSIGFIGHYLDQKRLKQGLYRHPWDDISYLNTTPSAGAFSVTTDRIQVGASKITKV</sequence>
<dbReference type="FunFam" id="3.30.470.110:FF:000003">
    <property type="entry name" value="ATP-citrate synthase subunit 2"/>
    <property type="match status" value="1"/>
</dbReference>
<dbReference type="PROSITE" id="PS01216">
    <property type="entry name" value="SUCCINYL_COA_LIG_1"/>
    <property type="match status" value="1"/>
</dbReference>
<evidence type="ECO:0000256" key="15">
    <source>
        <dbReference type="ARBA" id="ARBA00022842"/>
    </source>
</evidence>
<dbReference type="SUPFAM" id="SSF48256">
    <property type="entry name" value="Citrate synthase"/>
    <property type="match status" value="1"/>
</dbReference>
<keyword evidence="15" id="KW-0460">Magnesium</keyword>
<dbReference type="PROSITE" id="PS01217">
    <property type="entry name" value="SUCCINYL_COA_LIG_3"/>
    <property type="match status" value="1"/>
</dbReference>
<dbReference type="PROSITE" id="PS00399">
    <property type="entry name" value="SUCCINYL_COA_LIG_2"/>
    <property type="match status" value="1"/>
</dbReference>
<dbReference type="PRINTS" id="PR01798">
    <property type="entry name" value="SCOASYNTHASE"/>
</dbReference>
<keyword evidence="7" id="KW-0963">Cytoplasm</keyword>
<keyword evidence="18" id="KW-0443">Lipid metabolism</keyword>
<dbReference type="GO" id="GO:0005829">
    <property type="term" value="C:cytosol"/>
    <property type="evidence" value="ECO:0007669"/>
    <property type="project" value="UniProtKB-SubCell"/>
</dbReference>
<dbReference type="InterPro" id="IPR016143">
    <property type="entry name" value="Citrate_synth-like_sm_a-sub"/>
</dbReference>
<proteinExistence type="inferred from homology"/>
<dbReference type="CDD" id="cd06100">
    <property type="entry name" value="CCL_ACL-C"/>
    <property type="match status" value="1"/>
</dbReference>
<evidence type="ECO:0000256" key="21">
    <source>
        <dbReference type="ARBA" id="ARBA00047593"/>
    </source>
</evidence>
<feature type="domain" description="ATP-citrate synthase ATP-grasp" evidence="32">
    <location>
        <begin position="2"/>
        <end position="269"/>
    </location>
</feature>
<dbReference type="Gene3D" id="1.10.580.10">
    <property type="entry name" value="Citrate Synthase, domain 1"/>
    <property type="match status" value="1"/>
</dbReference>
<evidence type="ECO:0000256" key="7">
    <source>
        <dbReference type="ARBA" id="ARBA00022490"/>
    </source>
</evidence>
<accession>A0A2T9ZDF5</accession>
<comment type="function">
    <text evidence="27">Catalyzes the cleavage of citrate into oxaloacetate and acetyl-CoA, the latter serving as common substrate in multiple biochemical reactions in protein, carbohydrate and lipid metabolism.</text>
</comment>
<dbReference type="GO" id="GO:0006633">
    <property type="term" value="P:fatty acid biosynthetic process"/>
    <property type="evidence" value="ECO:0007669"/>
    <property type="project" value="TreeGrafter"/>
</dbReference>
<comment type="similarity">
    <text evidence="3">In the C-terminal section; belongs to the succinate/malate CoA ligase alpha subunit family.</text>
</comment>
<comment type="subunit">
    <text evidence="5">Homotetramer.</text>
</comment>
<keyword evidence="10" id="KW-0597">Phosphoprotein</keyword>
<organism evidence="33 34">
    <name type="scientific">Smittium megazygosporum</name>
    <dbReference type="NCBI Taxonomy" id="133381"/>
    <lineage>
        <taxon>Eukaryota</taxon>
        <taxon>Fungi</taxon>
        <taxon>Fungi incertae sedis</taxon>
        <taxon>Zoopagomycota</taxon>
        <taxon>Kickxellomycotina</taxon>
        <taxon>Harpellomycetes</taxon>
        <taxon>Harpellales</taxon>
        <taxon>Legeriomycetaceae</taxon>
        <taxon>Smittium</taxon>
    </lineage>
</organism>
<dbReference type="SUPFAM" id="SSF56059">
    <property type="entry name" value="Glutathione synthetase ATP-binding domain-like"/>
    <property type="match status" value="1"/>
</dbReference>
<comment type="similarity">
    <text evidence="23">Belongs to the succinate/malate CoA ligase alpha subunit family.</text>
</comment>
<evidence type="ECO:0000256" key="26">
    <source>
        <dbReference type="ARBA" id="ARBA00083544"/>
    </source>
</evidence>
<comment type="subcellular location">
    <subcellularLocation>
        <location evidence="2">Cytoplasm</location>
        <location evidence="2">Cytosol</location>
    </subcellularLocation>
</comment>
<feature type="compositionally biased region" description="Polar residues" evidence="29">
    <location>
        <begin position="508"/>
        <end position="529"/>
    </location>
</feature>
<evidence type="ECO:0000256" key="17">
    <source>
        <dbReference type="ARBA" id="ARBA00022990"/>
    </source>
</evidence>
<dbReference type="SUPFAM" id="SSF51735">
    <property type="entry name" value="NAD(P)-binding Rossmann-fold domains"/>
    <property type="match status" value="1"/>
</dbReference>
<evidence type="ECO:0000256" key="5">
    <source>
        <dbReference type="ARBA" id="ARBA00011881"/>
    </source>
</evidence>
<dbReference type="InterPro" id="IPR016142">
    <property type="entry name" value="Citrate_synth-like_lrg_a-sub"/>
</dbReference>
<keyword evidence="12" id="KW-0479">Metal-binding</keyword>
<evidence type="ECO:0000256" key="14">
    <source>
        <dbReference type="ARBA" id="ARBA00022840"/>
    </source>
</evidence>
<dbReference type="EMBL" id="MBFS01000378">
    <property type="protein sequence ID" value="PVV02628.1"/>
    <property type="molecule type" value="Genomic_DNA"/>
</dbReference>
<evidence type="ECO:0000256" key="10">
    <source>
        <dbReference type="ARBA" id="ARBA00022553"/>
    </source>
</evidence>
<dbReference type="InterPro" id="IPR017440">
    <property type="entry name" value="Cit_synth/succinyl-CoA_lig_AS"/>
</dbReference>
<evidence type="ECO:0000256" key="24">
    <source>
        <dbReference type="ARBA" id="ARBA00062455"/>
    </source>
</evidence>
<dbReference type="Gene3D" id="3.40.50.720">
    <property type="entry name" value="NAD(P)-binding Rossmann-like Domain"/>
    <property type="match status" value="1"/>
</dbReference>
<dbReference type="GO" id="GO:0003878">
    <property type="term" value="F:ATP citrate synthase activity"/>
    <property type="evidence" value="ECO:0007669"/>
    <property type="project" value="UniProtKB-EC"/>
</dbReference>
<gene>
    <name evidence="33" type="ORF">BB560_002915</name>
</gene>
<dbReference type="InterPro" id="IPR056749">
    <property type="entry name" value="Citrate_synth_N"/>
</dbReference>
<evidence type="ECO:0000259" key="31">
    <source>
        <dbReference type="Pfam" id="PF16114"/>
    </source>
</evidence>
<dbReference type="InterPro" id="IPR036291">
    <property type="entry name" value="NAD(P)-bd_dom_sf"/>
</dbReference>
<evidence type="ECO:0000256" key="18">
    <source>
        <dbReference type="ARBA" id="ARBA00023098"/>
    </source>
</evidence>
<evidence type="ECO:0000256" key="23">
    <source>
        <dbReference type="ARBA" id="ARBA00060724"/>
    </source>
</evidence>
<dbReference type="Proteomes" id="UP000245609">
    <property type="component" value="Unassembled WGS sequence"/>
</dbReference>
<dbReference type="InterPro" id="IPR016102">
    <property type="entry name" value="Succinyl-CoA_synth-like"/>
</dbReference>
<reference evidence="33 34" key="1">
    <citation type="journal article" date="2018" name="MBio">
        <title>Comparative Genomics Reveals the Core Gene Toolbox for the Fungus-Insect Symbiosis.</title>
        <authorList>
            <person name="Wang Y."/>
            <person name="Stata M."/>
            <person name="Wang W."/>
            <person name="Stajich J.E."/>
            <person name="White M.M."/>
            <person name="Moncalvo J.M."/>
        </authorList>
    </citation>
    <scope>NUCLEOTIDE SEQUENCE [LARGE SCALE GENOMIC DNA]</scope>
    <source>
        <strain evidence="33 34">SC-DP-2</strain>
    </source>
</reference>
<dbReference type="PIRSF" id="PIRSF036511">
    <property type="entry name" value="ATP_citrt_syn"/>
    <property type="match status" value="1"/>
</dbReference>
<evidence type="ECO:0000256" key="11">
    <source>
        <dbReference type="ARBA" id="ARBA00022679"/>
    </source>
</evidence>
<dbReference type="InterPro" id="IPR032263">
    <property type="entry name" value="Citrate-bd"/>
</dbReference>
<dbReference type="PANTHER" id="PTHR23118:SF42">
    <property type="entry name" value="ATP-CITRATE SYNTHASE"/>
    <property type="match status" value="1"/>
</dbReference>
<keyword evidence="16" id="KW-0832">Ubl conjugation</keyword>
<dbReference type="Pfam" id="PF16114">
    <property type="entry name" value="Citrate_bind"/>
    <property type="match status" value="1"/>
</dbReference>
<evidence type="ECO:0000256" key="27">
    <source>
        <dbReference type="ARBA" id="ARBA00093367"/>
    </source>
</evidence>
<dbReference type="GO" id="GO:0006101">
    <property type="term" value="P:citrate metabolic process"/>
    <property type="evidence" value="ECO:0007669"/>
    <property type="project" value="InterPro"/>
</dbReference>
<dbReference type="EC" id="2.3.3.8" evidence="6"/>
<dbReference type="FunFam" id="1.10.580.10:FF:000009">
    <property type="entry name" value="ATP-citrate synthase"/>
    <property type="match status" value="1"/>
</dbReference>
<dbReference type="InterPro" id="IPR014608">
    <property type="entry name" value="ATP-citrate_synthase"/>
</dbReference>
<dbReference type="SUPFAM" id="SSF52210">
    <property type="entry name" value="Succinyl-CoA synthetase domains"/>
    <property type="match status" value="1"/>
</dbReference>
<dbReference type="Pfam" id="PF00549">
    <property type="entry name" value="Ligase_CoA"/>
    <property type="match status" value="1"/>
</dbReference>
<evidence type="ECO:0000256" key="1">
    <source>
        <dbReference type="ARBA" id="ARBA00001946"/>
    </source>
</evidence>
<dbReference type="GO" id="GO:0046872">
    <property type="term" value="F:metal ion binding"/>
    <property type="evidence" value="ECO:0007669"/>
    <property type="project" value="UniProtKB-KW"/>
</dbReference>
<evidence type="ECO:0000256" key="22">
    <source>
        <dbReference type="ARBA" id="ARBA00054002"/>
    </source>
</evidence>
<dbReference type="Gene3D" id="3.30.470.110">
    <property type="match status" value="1"/>
</dbReference>
<dbReference type="InterPro" id="IPR005811">
    <property type="entry name" value="SUCC_ACL_C"/>
</dbReference>
<evidence type="ECO:0000256" key="13">
    <source>
        <dbReference type="ARBA" id="ARBA00022741"/>
    </source>
</evidence>
<feature type="region of interest" description="Disordered" evidence="29">
    <location>
        <begin position="508"/>
        <end position="534"/>
    </location>
</feature>
<keyword evidence="9" id="KW-0444">Lipid biosynthesis</keyword>
<keyword evidence="13" id="KW-0547">Nucleotide-binding</keyword>
<comment type="subunit">
    <text evidence="24">Composed of two subunits.</text>
</comment>
<protein>
    <recommendedName>
        <fullName evidence="6">ATP citrate synthase</fullName>
        <ecNumber evidence="6">2.3.3.8</ecNumber>
    </recommendedName>
    <alternativeName>
        <fullName evidence="19">ATP-citrate (pro-S-)-lyase</fullName>
    </alternativeName>
    <alternativeName>
        <fullName evidence="25">ATP-citrate (pro-S-)-lyase 1</fullName>
    </alternativeName>
    <alternativeName>
        <fullName evidence="20">Citrate cleavage enzyme</fullName>
    </alternativeName>
    <alternativeName>
        <fullName evidence="26">Citrate cleavage enzyme subunit 1</fullName>
    </alternativeName>
</protein>
<evidence type="ECO:0000256" key="29">
    <source>
        <dbReference type="SAM" id="MobiDB-lite"/>
    </source>
</evidence>
<evidence type="ECO:0000256" key="2">
    <source>
        <dbReference type="ARBA" id="ARBA00004514"/>
    </source>
</evidence>
<dbReference type="FunFam" id="3.40.50.261:FF:000004">
    <property type="entry name" value="ATP-citrate synthase subunit"/>
    <property type="match status" value="1"/>
</dbReference>
<comment type="catalytic activity">
    <reaction evidence="21">
        <text>oxaloacetate + acetyl-CoA + ADP + phosphate = citrate + ATP + CoA</text>
        <dbReference type="Rhea" id="RHEA:21160"/>
        <dbReference type="ChEBI" id="CHEBI:16452"/>
        <dbReference type="ChEBI" id="CHEBI:16947"/>
        <dbReference type="ChEBI" id="CHEBI:30616"/>
        <dbReference type="ChEBI" id="CHEBI:43474"/>
        <dbReference type="ChEBI" id="CHEBI:57287"/>
        <dbReference type="ChEBI" id="CHEBI:57288"/>
        <dbReference type="ChEBI" id="CHEBI:456216"/>
        <dbReference type="EC" id="2.3.3.8"/>
    </reaction>
</comment>